<dbReference type="OrthoDB" id="8831594at2"/>
<dbReference type="AlphaFoldDB" id="A0A3S2WU33"/>
<gene>
    <name evidence="2" type="ORF">EOD73_02625</name>
</gene>
<reference evidence="2 3" key="1">
    <citation type="submission" date="2019-01" db="EMBL/GenBank/DDBJ databases">
        <authorList>
            <person name="Chen W.-M."/>
        </authorList>
    </citation>
    <scope>NUCLEOTIDE SEQUENCE [LARGE SCALE GENOMIC DNA]</scope>
    <source>
        <strain evidence="2 3">CCP-18</strain>
    </source>
</reference>
<sequence>MNTLTKVGAAVAVVVVGWAAGTVVTGQRVQAKLETQGPLGEPLEGGFFKVVNSEYRKSFLGAKRTISIDIGCAQDGKPAPRLIVQQDIQHGPFPGFSSFGAARITTSLVLDSEARARMKEAIGTDEMPLKMVTLAGYGGDSRTDVSSAGFTAKNAQQGLQVTLKPLSLTLKSATSGDTALTYDVQGYEVQDGKGTTMVLAGMKGSAKGMAPHWYAMGTQAEGVIDRFEMRLPQSGDKPAFLLTNLKVSSTGAIANDLYSVQSSLTGNAEVAGHKLEDFTMKASMKNLKASAYAKLISTVMQPKLGCDKPGEPPAMAVKRQMEAMQADMIALLPSDPEFSLDELSVKLEGHKALLSYAVGAKGMTGDDLKGDNPLAWVGKVKVNAMVETSMGFLQAVAKLAGQPHQALDGMVAQGVEKGFLKREGDNLKAVFAFDKGEALLNGQPIPLPGLTPPAGEATAAPAPEGIPPQ</sequence>
<accession>A0A3S2WU33</accession>
<evidence type="ECO:0000313" key="2">
    <source>
        <dbReference type="EMBL" id="RVT87930.1"/>
    </source>
</evidence>
<feature type="region of interest" description="Disordered" evidence="1">
    <location>
        <begin position="447"/>
        <end position="469"/>
    </location>
</feature>
<comment type="caution">
    <text evidence="2">The sequence shown here is derived from an EMBL/GenBank/DDBJ whole genome shotgun (WGS) entry which is preliminary data.</text>
</comment>
<organism evidence="2 3">
    <name type="scientific">Inhella crocodyli</name>
    <dbReference type="NCBI Taxonomy" id="2499851"/>
    <lineage>
        <taxon>Bacteria</taxon>
        <taxon>Pseudomonadati</taxon>
        <taxon>Pseudomonadota</taxon>
        <taxon>Betaproteobacteria</taxon>
        <taxon>Burkholderiales</taxon>
        <taxon>Sphaerotilaceae</taxon>
        <taxon>Inhella</taxon>
    </lineage>
</organism>
<name>A0A3S2WU33_9BURK</name>
<dbReference type="Pfam" id="PF06097">
    <property type="entry name" value="DUF945"/>
    <property type="match status" value="1"/>
</dbReference>
<protein>
    <submittedName>
        <fullName evidence="2">DUF945 domain-containing protein</fullName>
    </submittedName>
</protein>
<dbReference type="Proteomes" id="UP000288587">
    <property type="component" value="Unassembled WGS sequence"/>
</dbReference>
<evidence type="ECO:0000256" key="1">
    <source>
        <dbReference type="SAM" id="MobiDB-lite"/>
    </source>
</evidence>
<evidence type="ECO:0000313" key="3">
    <source>
        <dbReference type="Proteomes" id="UP000288587"/>
    </source>
</evidence>
<keyword evidence="3" id="KW-1185">Reference proteome</keyword>
<dbReference type="InterPro" id="IPR010352">
    <property type="entry name" value="DUF945"/>
</dbReference>
<feature type="compositionally biased region" description="Low complexity" evidence="1">
    <location>
        <begin position="452"/>
        <end position="463"/>
    </location>
</feature>
<dbReference type="RefSeq" id="WP_127680597.1">
    <property type="nucleotide sequence ID" value="NZ_SACM01000001.1"/>
</dbReference>
<proteinExistence type="predicted"/>
<dbReference type="EMBL" id="SACM01000001">
    <property type="protein sequence ID" value="RVT87930.1"/>
    <property type="molecule type" value="Genomic_DNA"/>
</dbReference>